<evidence type="ECO:0000313" key="3">
    <source>
        <dbReference type="Proteomes" id="UP000014216"/>
    </source>
</evidence>
<comment type="caution">
    <text evidence="2">The sequence shown here is derived from an EMBL/GenBank/DDBJ whole genome shotgun (WGS) entry which is preliminary data.</text>
</comment>
<dbReference type="OrthoDB" id="9793197at2"/>
<sequence>MNHDLVDPLYFTRLAEQDPADVCRRAVCTYDEAAGIYGLTVWGREYAVDPRQGRIFCVNPDPYPEPLHPYFDLFAVHYLLSATEVPPAGQWISEKDIPGGSTFFRGPHAVPTHGIASRFDEDIQGFTRRCEQYGGTRLALADAAFSFFITPRVPVAVLFWQGDEEFPAEAKLLFDKTIARHLASDIVYALAVGVCEQLKHPDIQAMYYNPVPDSDGSFD</sequence>
<reference evidence="2 3" key="1">
    <citation type="journal article" date="2013" name="Genome Announc.">
        <title>Draft Genome Sequence of Desulfotignum phosphitoxidans DSM 13687 Strain FiPS-3.</title>
        <authorList>
            <person name="Poehlein A."/>
            <person name="Daniel R."/>
            <person name="Simeonova D.D."/>
        </authorList>
    </citation>
    <scope>NUCLEOTIDE SEQUENCE [LARGE SCALE GENOMIC DNA]</scope>
    <source>
        <strain evidence="2 3">DSM 13687</strain>
    </source>
</reference>
<proteinExistence type="predicted"/>
<dbReference type="Proteomes" id="UP000014216">
    <property type="component" value="Unassembled WGS sequence"/>
</dbReference>
<name>S0FT56_9BACT</name>
<organism evidence="2 3">
    <name type="scientific">Desulfotignum phosphitoxidans DSM 13687</name>
    <dbReference type="NCBI Taxonomy" id="1286635"/>
    <lineage>
        <taxon>Bacteria</taxon>
        <taxon>Pseudomonadati</taxon>
        <taxon>Thermodesulfobacteriota</taxon>
        <taxon>Desulfobacteria</taxon>
        <taxon>Desulfobacterales</taxon>
        <taxon>Desulfobacteraceae</taxon>
        <taxon>Desulfotignum</taxon>
    </lineage>
</organism>
<evidence type="ECO:0000259" key="1">
    <source>
        <dbReference type="Pfam" id="PF12654"/>
    </source>
</evidence>
<dbReference type="EMBL" id="APJX01000011">
    <property type="protein sequence ID" value="EMS77885.1"/>
    <property type="molecule type" value="Genomic_DNA"/>
</dbReference>
<accession>S0FT56</accession>
<dbReference type="RefSeq" id="WP_006968028.1">
    <property type="nucleotide sequence ID" value="NZ_APJX01000011.1"/>
</dbReference>
<evidence type="ECO:0000313" key="2">
    <source>
        <dbReference type="EMBL" id="EMS77885.1"/>
    </source>
</evidence>
<protein>
    <recommendedName>
        <fullName evidence="1">DUF3786 domain-containing protein</fullName>
    </recommendedName>
</protein>
<gene>
    <name evidence="2" type="ORF">Dpo_11c00270</name>
</gene>
<dbReference type="InterPro" id="IPR024264">
    <property type="entry name" value="DUF3786"/>
</dbReference>
<keyword evidence="3" id="KW-1185">Reference proteome</keyword>
<dbReference type="AlphaFoldDB" id="S0FT56"/>
<dbReference type="Pfam" id="PF12654">
    <property type="entry name" value="DUF3786"/>
    <property type="match status" value="1"/>
</dbReference>
<feature type="domain" description="DUF3786" evidence="1">
    <location>
        <begin position="18"/>
        <end position="196"/>
    </location>
</feature>